<feature type="signal peptide" evidence="6">
    <location>
        <begin position="1"/>
        <end position="19"/>
    </location>
</feature>
<evidence type="ECO:0000259" key="8">
    <source>
        <dbReference type="Pfam" id="PF14322"/>
    </source>
</evidence>
<dbReference type="InterPro" id="IPR012944">
    <property type="entry name" value="SusD_RagB_dom"/>
</dbReference>
<feature type="chain" id="PRO_5011475102" evidence="6">
    <location>
        <begin position="20"/>
        <end position="528"/>
    </location>
</feature>
<dbReference type="InterPro" id="IPR033985">
    <property type="entry name" value="SusD-like_N"/>
</dbReference>
<comment type="similarity">
    <text evidence="2">Belongs to the SusD family.</text>
</comment>
<organism evidence="9 10">
    <name type="scientific">Prevotella aff. ruminicola Tc2-24</name>
    <dbReference type="NCBI Taxonomy" id="81582"/>
    <lineage>
        <taxon>Bacteria</taxon>
        <taxon>Pseudomonadati</taxon>
        <taxon>Bacteroidota</taxon>
        <taxon>Bacteroidia</taxon>
        <taxon>Bacteroidales</taxon>
        <taxon>Prevotellaceae</taxon>
        <taxon>Prevotella</taxon>
    </lineage>
</organism>
<evidence type="ECO:0000313" key="10">
    <source>
        <dbReference type="Proteomes" id="UP000199373"/>
    </source>
</evidence>
<gene>
    <name evidence="9" type="ORF">SAMN04487850_2307</name>
</gene>
<protein>
    <submittedName>
        <fullName evidence="9">Starch-binding associating with outer membrane</fullName>
    </submittedName>
</protein>
<dbReference type="EMBL" id="FOIQ01000006">
    <property type="protein sequence ID" value="SEW24144.1"/>
    <property type="molecule type" value="Genomic_DNA"/>
</dbReference>
<dbReference type="SUPFAM" id="SSF48452">
    <property type="entry name" value="TPR-like"/>
    <property type="match status" value="1"/>
</dbReference>
<dbReference type="Gene3D" id="1.25.40.390">
    <property type="match status" value="1"/>
</dbReference>
<evidence type="ECO:0000259" key="7">
    <source>
        <dbReference type="Pfam" id="PF07980"/>
    </source>
</evidence>
<dbReference type="InterPro" id="IPR011990">
    <property type="entry name" value="TPR-like_helical_dom_sf"/>
</dbReference>
<keyword evidence="4" id="KW-0472">Membrane</keyword>
<dbReference type="AlphaFoldDB" id="A0A1I0QC40"/>
<sequence length="528" mass="60200">MKKNVIYIFAAALLLNSCADLDQTSLSSIDRDNFYKSKEDIETAINGIYQEFTVDGFYGMFNNQSIYINDLQTDYVKAGAQTNSAHIRELSNFAVQPTNLFVGYAWEEHYTAINRANVVIDKVSDAAWLDEQTQKNYINEARFLRALMYFNLVRYFGGVPIVLHDGEGEGAPRNTIDEVFEQIVNDFTAAESLPATYSTRDSKASSSAASALLSKVYLEWAQTSTEKSKLNQRDYYQKAIDYAQKVIDSGKYRLLDKFIDNWSVDKKNGPEHIFSIEHDRSVNGNVTGHCTFATNWSNSEPVLLATSDRYYEQTDPKDQRRDGSWAKRIYNPNTSSDFVFDIPRFRKYIDSLNYANPSSSGNAAGQSTNTTVIRYAEVLLIKAEAENELNGPTAAAYDAINQVRRRAYWSPYLNIQNTPSDGSSLELSGLTKEEFRERLREERRLEFVLEGHRWFDLKRWHILVKYVKAHTPSNEEVSGTKTTKAENVSKKNYYLPLPQDQIILNPNLEQNWGYSGETGDGPYDSSFE</sequence>
<dbReference type="Pfam" id="PF14322">
    <property type="entry name" value="SusD-like_3"/>
    <property type="match status" value="1"/>
</dbReference>
<evidence type="ECO:0000313" key="9">
    <source>
        <dbReference type="EMBL" id="SEW24144.1"/>
    </source>
</evidence>
<name>A0A1I0QC40_9BACT</name>
<evidence type="ECO:0000256" key="6">
    <source>
        <dbReference type="SAM" id="SignalP"/>
    </source>
</evidence>
<evidence type="ECO:0000256" key="1">
    <source>
        <dbReference type="ARBA" id="ARBA00004442"/>
    </source>
</evidence>
<keyword evidence="3 6" id="KW-0732">Signal</keyword>
<keyword evidence="10" id="KW-1185">Reference proteome</keyword>
<dbReference type="Pfam" id="PF07980">
    <property type="entry name" value="SusD_RagB"/>
    <property type="match status" value="1"/>
</dbReference>
<evidence type="ECO:0000256" key="3">
    <source>
        <dbReference type="ARBA" id="ARBA00022729"/>
    </source>
</evidence>
<evidence type="ECO:0000256" key="4">
    <source>
        <dbReference type="ARBA" id="ARBA00023136"/>
    </source>
</evidence>
<proteinExistence type="inferred from homology"/>
<accession>A0A1I0QC40</accession>
<feature type="domain" description="RagB/SusD" evidence="7">
    <location>
        <begin position="340"/>
        <end position="514"/>
    </location>
</feature>
<reference evidence="9 10" key="1">
    <citation type="submission" date="2016-10" db="EMBL/GenBank/DDBJ databases">
        <authorList>
            <person name="de Groot N.N."/>
        </authorList>
    </citation>
    <scope>NUCLEOTIDE SEQUENCE [LARGE SCALE GENOMIC DNA]</scope>
    <source>
        <strain evidence="9 10">TC2-24</strain>
    </source>
</reference>
<feature type="domain" description="SusD-like N-terminal" evidence="8">
    <location>
        <begin position="36"/>
        <end position="218"/>
    </location>
</feature>
<keyword evidence="5" id="KW-0998">Cell outer membrane</keyword>
<dbReference type="GO" id="GO:0009279">
    <property type="term" value="C:cell outer membrane"/>
    <property type="evidence" value="ECO:0007669"/>
    <property type="project" value="UniProtKB-SubCell"/>
</dbReference>
<dbReference type="CDD" id="cd08977">
    <property type="entry name" value="SusD"/>
    <property type="match status" value="1"/>
</dbReference>
<evidence type="ECO:0000256" key="5">
    <source>
        <dbReference type="ARBA" id="ARBA00023237"/>
    </source>
</evidence>
<comment type="subcellular location">
    <subcellularLocation>
        <location evidence="1">Cell outer membrane</location>
    </subcellularLocation>
</comment>
<evidence type="ECO:0000256" key="2">
    <source>
        <dbReference type="ARBA" id="ARBA00006275"/>
    </source>
</evidence>
<dbReference type="Proteomes" id="UP000199373">
    <property type="component" value="Unassembled WGS sequence"/>
</dbReference>
<dbReference type="RefSeq" id="WP_091916834.1">
    <property type="nucleotide sequence ID" value="NZ_FOIQ01000006.1"/>
</dbReference>